<feature type="chain" id="PRO_5025638051" evidence="1">
    <location>
        <begin position="24"/>
        <end position="108"/>
    </location>
</feature>
<name>A0A6B0UAD6_IXORI</name>
<protein>
    <submittedName>
        <fullName evidence="2">Putative secreted protein</fullName>
    </submittedName>
</protein>
<keyword evidence="1" id="KW-0732">Signal</keyword>
<organism evidence="2">
    <name type="scientific">Ixodes ricinus</name>
    <name type="common">Common tick</name>
    <name type="synonym">Acarus ricinus</name>
    <dbReference type="NCBI Taxonomy" id="34613"/>
    <lineage>
        <taxon>Eukaryota</taxon>
        <taxon>Metazoa</taxon>
        <taxon>Ecdysozoa</taxon>
        <taxon>Arthropoda</taxon>
        <taxon>Chelicerata</taxon>
        <taxon>Arachnida</taxon>
        <taxon>Acari</taxon>
        <taxon>Parasitiformes</taxon>
        <taxon>Ixodida</taxon>
        <taxon>Ixodoidea</taxon>
        <taxon>Ixodidae</taxon>
        <taxon>Ixodinae</taxon>
        <taxon>Ixodes</taxon>
    </lineage>
</organism>
<accession>A0A6B0UAD6</accession>
<reference evidence="2" key="1">
    <citation type="submission" date="2019-12" db="EMBL/GenBank/DDBJ databases">
        <title>An insight into the sialome of adult female Ixodes ricinus ticks feeding for 6 days.</title>
        <authorList>
            <person name="Perner J."/>
            <person name="Ribeiro J.M.C."/>
        </authorList>
    </citation>
    <scope>NUCLEOTIDE SEQUENCE</scope>
    <source>
        <strain evidence="2">Semi-engorged</strain>
        <tissue evidence="2">Salivary glands</tissue>
    </source>
</reference>
<feature type="signal peptide" evidence="1">
    <location>
        <begin position="1"/>
        <end position="23"/>
    </location>
</feature>
<dbReference type="AlphaFoldDB" id="A0A6B0UAD6"/>
<sequence>MNLLWNATCSILCFIPSAQRCQSYWCECGGLIRGGCRNFLRGGSGVGQRSIRLGTPSPFPSFHALNFTHAEIKRGVRTSGPPLGLISLIICTSSRANKTIDDATRSRQ</sequence>
<dbReference type="EMBL" id="GIFC01007446">
    <property type="protein sequence ID" value="MXU89529.1"/>
    <property type="molecule type" value="Transcribed_RNA"/>
</dbReference>
<proteinExistence type="predicted"/>
<evidence type="ECO:0000313" key="2">
    <source>
        <dbReference type="EMBL" id="MXU89529.1"/>
    </source>
</evidence>
<evidence type="ECO:0000256" key="1">
    <source>
        <dbReference type="SAM" id="SignalP"/>
    </source>
</evidence>